<protein>
    <submittedName>
        <fullName evidence="2">Membrane protein</fullName>
    </submittedName>
</protein>
<keyword evidence="1" id="KW-1133">Transmembrane helix</keyword>
<dbReference type="AlphaFoldDB" id="A0A512J6N2"/>
<reference evidence="3" key="4">
    <citation type="submission" date="2023-01" db="EMBL/GenBank/DDBJ databases">
        <title>Draft genome sequence of Methylobacterium oxalidis strain NBRC 107715.</title>
        <authorList>
            <person name="Sun Q."/>
            <person name="Mori K."/>
        </authorList>
    </citation>
    <scope>NUCLEOTIDE SEQUENCE</scope>
    <source>
        <strain evidence="3">NBRC 107715</strain>
    </source>
</reference>
<reference evidence="3" key="1">
    <citation type="journal article" date="2014" name="Int. J. Syst. Evol. Microbiol.">
        <title>Complete genome of a new Firmicutes species belonging to the dominant human colonic microbiota ('Ruminococcus bicirculans') reveals two chromosomes and a selective capacity to utilize plant glucans.</title>
        <authorList>
            <consortium name="NISC Comparative Sequencing Program"/>
            <person name="Wegmann U."/>
            <person name="Louis P."/>
            <person name="Goesmann A."/>
            <person name="Henrissat B."/>
            <person name="Duncan S.H."/>
            <person name="Flint H.J."/>
        </authorList>
    </citation>
    <scope>NUCLEOTIDE SEQUENCE</scope>
    <source>
        <strain evidence="3">NBRC 107715</strain>
    </source>
</reference>
<feature type="transmembrane region" description="Helical" evidence="1">
    <location>
        <begin position="56"/>
        <end position="76"/>
    </location>
</feature>
<evidence type="ECO:0000313" key="3">
    <source>
        <dbReference type="EMBL" id="GLS65389.1"/>
    </source>
</evidence>
<dbReference type="Proteomes" id="UP001156856">
    <property type="component" value="Unassembled WGS sequence"/>
</dbReference>
<gene>
    <name evidence="3" type="ORF">GCM10007888_37710</name>
    <name evidence="2" type="ORF">MOX02_36690</name>
</gene>
<sequence>MADVRYAAHSPLDCAVRSACPRCGKGHLFEGFLTVAPRCDVCDLDFSFADPADGPAFFVMMTVAFPITALGIWIELAYDPPLWVHAVTTLPALLVGCILPLRFFKGWLVASQYIHKAEEGRLAKPATGAGSRPPNV</sequence>
<organism evidence="2 4">
    <name type="scientific">Methylobacterium oxalidis</name>
    <dbReference type="NCBI Taxonomy" id="944322"/>
    <lineage>
        <taxon>Bacteria</taxon>
        <taxon>Pseudomonadati</taxon>
        <taxon>Pseudomonadota</taxon>
        <taxon>Alphaproteobacteria</taxon>
        <taxon>Hyphomicrobiales</taxon>
        <taxon>Methylobacteriaceae</taxon>
        <taxon>Methylobacterium</taxon>
    </lineage>
</organism>
<keyword evidence="1" id="KW-0812">Transmembrane</keyword>
<keyword evidence="5" id="KW-1185">Reference proteome</keyword>
<dbReference type="InterPro" id="IPR009325">
    <property type="entry name" value="DUF983"/>
</dbReference>
<evidence type="ECO:0000256" key="1">
    <source>
        <dbReference type="SAM" id="Phobius"/>
    </source>
</evidence>
<evidence type="ECO:0000313" key="4">
    <source>
        <dbReference type="Proteomes" id="UP000321960"/>
    </source>
</evidence>
<proteinExistence type="predicted"/>
<accession>A0A512J6N2</accession>
<dbReference type="Proteomes" id="UP000321960">
    <property type="component" value="Unassembled WGS sequence"/>
</dbReference>
<dbReference type="Pfam" id="PF06170">
    <property type="entry name" value="DUF983"/>
    <property type="match status" value="1"/>
</dbReference>
<reference evidence="2 4" key="3">
    <citation type="submission" date="2019-07" db="EMBL/GenBank/DDBJ databases">
        <title>Whole genome shotgun sequence of Methylobacterium oxalidis NBRC 107715.</title>
        <authorList>
            <person name="Hosoyama A."/>
            <person name="Uohara A."/>
            <person name="Ohji S."/>
            <person name="Ichikawa N."/>
        </authorList>
    </citation>
    <scope>NUCLEOTIDE SEQUENCE [LARGE SCALE GENOMIC DNA]</scope>
    <source>
        <strain evidence="2 4">NBRC 107715</strain>
    </source>
</reference>
<comment type="caution">
    <text evidence="2">The sequence shown here is derived from an EMBL/GenBank/DDBJ whole genome shotgun (WGS) entry which is preliminary data.</text>
</comment>
<dbReference type="OrthoDB" id="9799456at2"/>
<dbReference type="EMBL" id="BSPK01000072">
    <property type="protein sequence ID" value="GLS65389.1"/>
    <property type="molecule type" value="Genomic_DNA"/>
</dbReference>
<keyword evidence="1" id="KW-0472">Membrane</keyword>
<reference evidence="5" key="2">
    <citation type="journal article" date="2019" name="Int. J. Syst. Evol. Microbiol.">
        <title>The Global Catalogue of Microorganisms (GCM) 10K type strain sequencing project: providing services to taxonomists for standard genome sequencing and annotation.</title>
        <authorList>
            <consortium name="The Broad Institute Genomics Platform"/>
            <consortium name="The Broad Institute Genome Sequencing Center for Infectious Disease"/>
            <person name="Wu L."/>
            <person name="Ma J."/>
        </authorList>
    </citation>
    <scope>NUCLEOTIDE SEQUENCE [LARGE SCALE GENOMIC DNA]</scope>
    <source>
        <strain evidence="5">NBRC 107715</strain>
    </source>
</reference>
<name>A0A512J6N2_9HYPH</name>
<dbReference type="RefSeq" id="WP_147027176.1">
    <property type="nucleotide sequence ID" value="NZ_BJZU01000073.1"/>
</dbReference>
<feature type="transmembrane region" description="Helical" evidence="1">
    <location>
        <begin position="82"/>
        <end position="104"/>
    </location>
</feature>
<evidence type="ECO:0000313" key="5">
    <source>
        <dbReference type="Proteomes" id="UP001156856"/>
    </source>
</evidence>
<evidence type="ECO:0000313" key="2">
    <source>
        <dbReference type="EMBL" id="GEP05631.1"/>
    </source>
</evidence>
<dbReference type="EMBL" id="BJZU01000073">
    <property type="protein sequence ID" value="GEP05631.1"/>
    <property type="molecule type" value="Genomic_DNA"/>
</dbReference>